<evidence type="ECO:0000256" key="1">
    <source>
        <dbReference type="ARBA" id="ARBA00022605"/>
    </source>
</evidence>
<dbReference type="CDD" id="cd01991">
    <property type="entry name" value="Asn_synthase_B_C"/>
    <property type="match status" value="1"/>
</dbReference>
<feature type="domain" description="Asparagine synthetase" evidence="4">
    <location>
        <begin position="345"/>
        <end position="424"/>
    </location>
</feature>
<feature type="non-terminal residue" evidence="5">
    <location>
        <position position="475"/>
    </location>
</feature>
<dbReference type="InterPro" id="IPR014729">
    <property type="entry name" value="Rossmann-like_a/b/a_fold"/>
</dbReference>
<dbReference type="EMBL" id="CAJNNW010003769">
    <property type="protein sequence ID" value="CAE8645726.1"/>
    <property type="molecule type" value="Genomic_DNA"/>
</dbReference>
<gene>
    <name evidence="5" type="ORF">PGLA2088_LOCUS4163</name>
</gene>
<accession>A0A813I6I4</accession>
<dbReference type="PANTHER" id="PTHR45937">
    <property type="entry name" value="ASPARAGINE SYNTHETASE DOMAIN-CONTAINING PROTEIN 1"/>
    <property type="match status" value="1"/>
</dbReference>
<dbReference type="PANTHER" id="PTHR45937:SF1">
    <property type="entry name" value="ASPARAGINE SYNTHETASE DOMAIN-CONTAINING PROTEIN 1"/>
    <property type="match status" value="1"/>
</dbReference>
<keyword evidence="3" id="KW-0315">Glutamine amidotransferase</keyword>
<feature type="domain" description="Asparagine synthetase" evidence="4">
    <location>
        <begin position="52"/>
        <end position="119"/>
    </location>
</feature>
<evidence type="ECO:0000256" key="2">
    <source>
        <dbReference type="ARBA" id="ARBA00022888"/>
    </source>
</evidence>
<name>A0A813I6I4_POLGL</name>
<dbReference type="GO" id="GO:0006529">
    <property type="term" value="P:asparagine biosynthetic process"/>
    <property type="evidence" value="ECO:0007669"/>
    <property type="project" value="UniProtKB-KW"/>
</dbReference>
<evidence type="ECO:0000256" key="3">
    <source>
        <dbReference type="ARBA" id="ARBA00022962"/>
    </source>
</evidence>
<keyword evidence="1" id="KW-0028">Amino-acid biosynthesis</keyword>
<protein>
    <recommendedName>
        <fullName evidence="4">Asparagine synthetase domain-containing protein</fullName>
    </recommendedName>
</protein>
<sequence>VTGLFVLDLAAAEGPAVRHVPWREEIPFAQPWWWTAPIDRLPAGIQHVEAFAETLRSAVARRVAHVFGGTCDQPRVGLLFSGGLDSTVLAALAAEALPDGETVELLNVAFDKAAPDRLTALCSYEDLLARFGPHRFRLILCDVQESEVRDNELAICRLLGPQATHLDFNIAAALWFASRGEGHVCSPAFHEQPWWAAARADEASVSAVQLEPLKPIEAPGAPEPVPAEKVRCVACVLPAKPGCPHLTCKLCCRKLRQAAGDPDGWCKVHKVKAPKHEGAGAEEEQDGKATAAAPELDLSALRCSASGGAVPEKPVRAASRVLLVGTGADELLGGYSRHKTARVKRGADGTRSEMLKDLHRLWSRNLGRDDRIIADHGREARHPFLDDGVLRFVGSLPIELLAYGPGGDGDPSPDKWMLREMAAARGLGACSLFKKRAIQFGSRIAKQSNIWHAGSNRQVRGDMAYCALAEDDGTG</sequence>
<proteinExistence type="predicted"/>
<evidence type="ECO:0000313" key="6">
    <source>
        <dbReference type="Proteomes" id="UP000626109"/>
    </source>
</evidence>
<evidence type="ECO:0000313" key="5">
    <source>
        <dbReference type="EMBL" id="CAE8645726.1"/>
    </source>
</evidence>
<evidence type="ECO:0000259" key="4">
    <source>
        <dbReference type="Pfam" id="PF00733"/>
    </source>
</evidence>
<organism evidence="5 6">
    <name type="scientific">Polarella glacialis</name>
    <name type="common">Dinoflagellate</name>
    <dbReference type="NCBI Taxonomy" id="89957"/>
    <lineage>
        <taxon>Eukaryota</taxon>
        <taxon>Sar</taxon>
        <taxon>Alveolata</taxon>
        <taxon>Dinophyceae</taxon>
        <taxon>Suessiales</taxon>
        <taxon>Suessiaceae</taxon>
        <taxon>Polarella</taxon>
    </lineage>
</organism>
<dbReference type="SUPFAM" id="SSF52402">
    <property type="entry name" value="Adenine nucleotide alpha hydrolases-like"/>
    <property type="match status" value="1"/>
</dbReference>
<dbReference type="Proteomes" id="UP000626109">
    <property type="component" value="Unassembled WGS sequence"/>
</dbReference>
<reference evidence="5" key="1">
    <citation type="submission" date="2021-02" db="EMBL/GenBank/DDBJ databases">
        <authorList>
            <person name="Dougan E. K."/>
            <person name="Rhodes N."/>
            <person name="Thang M."/>
            <person name="Chan C."/>
        </authorList>
    </citation>
    <scope>NUCLEOTIDE SEQUENCE</scope>
</reference>
<keyword evidence="2" id="KW-0061">Asparagine biosynthesis</keyword>
<dbReference type="InterPro" id="IPR051857">
    <property type="entry name" value="Asn_synthetase_domain"/>
</dbReference>
<dbReference type="GO" id="GO:0004066">
    <property type="term" value="F:asparagine synthase (glutamine-hydrolyzing) activity"/>
    <property type="evidence" value="ECO:0007669"/>
    <property type="project" value="InterPro"/>
</dbReference>
<dbReference type="Pfam" id="PF00733">
    <property type="entry name" value="Asn_synthase"/>
    <property type="match status" value="2"/>
</dbReference>
<dbReference type="InterPro" id="IPR001962">
    <property type="entry name" value="Asn_synthase"/>
</dbReference>
<comment type="caution">
    <text evidence="5">The sequence shown here is derived from an EMBL/GenBank/DDBJ whole genome shotgun (WGS) entry which is preliminary data.</text>
</comment>
<dbReference type="Gene3D" id="3.40.50.620">
    <property type="entry name" value="HUPs"/>
    <property type="match status" value="2"/>
</dbReference>
<dbReference type="AlphaFoldDB" id="A0A813I6I4"/>